<feature type="region of interest" description="Disordered" evidence="1">
    <location>
        <begin position="15"/>
        <end position="40"/>
    </location>
</feature>
<proteinExistence type="predicted"/>
<reference evidence="2" key="2">
    <citation type="submission" date="2015-09" db="EMBL/GenBank/DDBJ databases">
        <title>Draft genome sequence of Mycobacterium neoaurum DSM 44074.</title>
        <authorList>
            <person name="Croce O."/>
            <person name="Robert C."/>
            <person name="Raoult D."/>
            <person name="Drancourt M."/>
        </authorList>
    </citation>
    <scope>NUCLEOTIDE SEQUENCE</scope>
    <source>
        <strain evidence="2">DSM 44074</strain>
    </source>
</reference>
<accession>A0AAV2WFH8</accession>
<dbReference type="EMBL" id="LK021337">
    <property type="protein sequence ID" value="CDQ42428.1"/>
    <property type="molecule type" value="Genomic_DNA"/>
</dbReference>
<evidence type="ECO:0000256" key="1">
    <source>
        <dbReference type="SAM" id="MobiDB-lite"/>
    </source>
</evidence>
<name>A0AAV2WFH8_MYCNE</name>
<sequence>MLLIELNVAGRRFTGKLGVPRPTMRRRNPLSRPPRTDRAA</sequence>
<evidence type="ECO:0000313" key="2">
    <source>
        <dbReference type="EMBL" id="CDQ42428.1"/>
    </source>
</evidence>
<dbReference type="RefSeq" id="WP_277624521.1">
    <property type="nucleotide sequence ID" value="NZ_JAKNRF010000003.1"/>
</dbReference>
<protein>
    <submittedName>
        <fullName evidence="2">Uncharacterized protein</fullName>
    </submittedName>
</protein>
<dbReference type="AlphaFoldDB" id="A0AAV2WFH8"/>
<organism evidence="2 3">
    <name type="scientific">Mycolicibacterium neoaurum</name>
    <name type="common">Mycobacterium neoaurum</name>
    <dbReference type="NCBI Taxonomy" id="1795"/>
    <lineage>
        <taxon>Bacteria</taxon>
        <taxon>Bacillati</taxon>
        <taxon>Actinomycetota</taxon>
        <taxon>Actinomycetes</taxon>
        <taxon>Mycobacteriales</taxon>
        <taxon>Mycobacteriaceae</taxon>
        <taxon>Mycolicibacterium</taxon>
    </lineage>
</organism>
<dbReference type="Proteomes" id="UP000028864">
    <property type="component" value="Unassembled WGS sequence"/>
</dbReference>
<gene>
    <name evidence="2" type="ORF">BN1047_00280</name>
</gene>
<evidence type="ECO:0000313" key="3">
    <source>
        <dbReference type="Proteomes" id="UP000028864"/>
    </source>
</evidence>
<reference evidence="2" key="1">
    <citation type="submission" date="2014-05" db="EMBL/GenBank/DDBJ databases">
        <authorList>
            <person name="Urmite Genomes"/>
        </authorList>
    </citation>
    <scope>NUCLEOTIDE SEQUENCE</scope>
    <source>
        <strain evidence="2">DSM 44074</strain>
    </source>
</reference>